<dbReference type="RefSeq" id="WP_214536187.1">
    <property type="nucleotide sequence ID" value="NZ_JAHFVK010000002.1"/>
</dbReference>
<dbReference type="SUPFAM" id="SSF51206">
    <property type="entry name" value="cAMP-binding domain-like"/>
    <property type="match status" value="1"/>
</dbReference>
<dbReference type="SMART" id="SM00100">
    <property type="entry name" value="cNMP"/>
    <property type="match status" value="1"/>
</dbReference>
<reference evidence="5 6" key="1">
    <citation type="submission" date="2021-05" db="EMBL/GenBank/DDBJ databases">
        <title>Croceibacterium sp. LX-88 genome sequence.</title>
        <authorList>
            <person name="Luo X."/>
        </authorList>
    </citation>
    <scope>NUCLEOTIDE SEQUENCE [LARGE SCALE GENOMIC DNA]</scope>
    <source>
        <strain evidence="5 6">LX-88</strain>
    </source>
</reference>
<evidence type="ECO:0000256" key="2">
    <source>
        <dbReference type="ARBA" id="ARBA00022630"/>
    </source>
</evidence>
<dbReference type="PRINTS" id="PR00469">
    <property type="entry name" value="PNDRDTASEII"/>
</dbReference>
<accession>A0ABS5W5I2</accession>
<dbReference type="Proteomes" id="UP000811255">
    <property type="component" value="Unassembled WGS sequence"/>
</dbReference>
<organism evidence="5 6">
    <name type="scientific">Croceibacterium selenioxidans</name>
    <dbReference type="NCBI Taxonomy" id="2838833"/>
    <lineage>
        <taxon>Bacteria</taxon>
        <taxon>Pseudomonadati</taxon>
        <taxon>Pseudomonadota</taxon>
        <taxon>Alphaproteobacteria</taxon>
        <taxon>Sphingomonadales</taxon>
        <taxon>Erythrobacteraceae</taxon>
        <taxon>Croceibacterium</taxon>
    </lineage>
</organism>
<dbReference type="InterPro" id="IPR050097">
    <property type="entry name" value="Ferredoxin-NADP_redctase_2"/>
</dbReference>
<dbReference type="PRINTS" id="PR00368">
    <property type="entry name" value="FADPNR"/>
</dbReference>
<keyword evidence="2" id="KW-0285">Flavoprotein</keyword>
<dbReference type="SUPFAM" id="SSF51905">
    <property type="entry name" value="FAD/NAD(P)-binding domain"/>
    <property type="match status" value="1"/>
</dbReference>
<evidence type="ECO:0000256" key="3">
    <source>
        <dbReference type="ARBA" id="ARBA00023002"/>
    </source>
</evidence>
<dbReference type="PROSITE" id="PS50042">
    <property type="entry name" value="CNMP_BINDING_3"/>
    <property type="match status" value="1"/>
</dbReference>
<sequence length="565" mass="59720">MSDSLHILEPSQLASPTRDARFDQMFPLLDPGEVERLGRFGEPHSYAAGEYLARVGDPGIGLRVVLRGSVEVSQRQHKGPNLPIVVHEAGGFLGELAQLSGRPSLVDAVALSDVEVLLISPQSLRAMLIAEADLGQKIMRALILRRVGLIESGGGGPVIIGPKEHADVLRLQGFLSRNGHPMTYLDSETDNCARTLIAQFEVTPEELPIVLCPSGALLRNPSESALARCLGLVGAIDPERVYDVAIVGAGPAGLAAAVYAASEGLEVLALDCRAFGGQAGASARIENFLGFPTGISGMALMARAYNQAQKFGVEMAIPDEALRLECPVEGDGGWHTLTLANDERTRARAVVIATGAKYRRLPVEGLERYEGASVHYWASPLEARLCARQPVALVGGGNSAGQAAVFLSGYASHVTVIARRPLADTMSRYLIDRIAAQKNIEVIEGAEVVALEGEGSALHGIEWRRRGEEVTTPLGIRELFLFIGAEPNTDWLSGTGITLDPRGFVVTGESAAPSRLPLECSRHGIFAVGDVRSGSVKRVAAAAGDGAQVVSNIHTFLSQGGAAHG</sequence>
<dbReference type="Gene3D" id="2.60.120.10">
    <property type="entry name" value="Jelly Rolls"/>
    <property type="match status" value="1"/>
</dbReference>
<dbReference type="Pfam" id="PF07992">
    <property type="entry name" value="Pyr_redox_2"/>
    <property type="match status" value="1"/>
</dbReference>
<evidence type="ECO:0000256" key="1">
    <source>
        <dbReference type="ARBA" id="ARBA00018719"/>
    </source>
</evidence>
<name>A0ABS5W5I2_9SPHN</name>
<feature type="domain" description="Cyclic nucleotide-binding" evidence="4">
    <location>
        <begin position="25"/>
        <end position="145"/>
    </location>
</feature>
<evidence type="ECO:0000313" key="5">
    <source>
        <dbReference type="EMBL" id="MBT2134548.1"/>
    </source>
</evidence>
<evidence type="ECO:0000313" key="6">
    <source>
        <dbReference type="Proteomes" id="UP000811255"/>
    </source>
</evidence>
<keyword evidence="6" id="KW-1185">Reference proteome</keyword>
<dbReference type="InterPro" id="IPR023753">
    <property type="entry name" value="FAD/NAD-binding_dom"/>
</dbReference>
<dbReference type="PANTHER" id="PTHR48105">
    <property type="entry name" value="THIOREDOXIN REDUCTASE 1-RELATED-RELATED"/>
    <property type="match status" value="1"/>
</dbReference>
<protein>
    <recommendedName>
        <fullName evidence="1">Thioredoxin reductase</fullName>
    </recommendedName>
</protein>
<dbReference type="CDD" id="cd00038">
    <property type="entry name" value="CAP_ED"/>
    <property type="match status" value="1"/>
</dbReference>
<comment type="caution">
    <text evidence="5">The sequence shown here is derived from an EMBL/GenBank/DDBJ whole genome shotgun (WGS) entry which is preliminary data.</text>
</comment>
<dbReference type="InterPro" id="IPR000595">
    <property type="entry name" value="cNMP-bd_dom"/>
</dbReference>
<dbReference type="Pfam" id="PF00027">
    <property type="entry name" value="cNMP_binding"/>
    <property type="match status" value="1"/>
</dbReference>
<keyword evidence="3" id="KW-0560">Oxidoreductase</keyword>
<proteinExistence type="predicted"/>
<gene>
    <name evidence="5" type="ORF">KK137_09400</name>
</gene>
<dbReference type="InterPro" id="IPR018490">
    <property type="entry name" value="cNMP-bd_dom_sf"/>
</dbReference>
<dbReference type="InterPro" id="IPR036188">
    <property type="entry name" value="FAD/NAD-bd_sf"/>
</dbReference>
<dbReference type="InterPro" id="IPR014710">
    <property type="entry name" value="RmlC-like_jellyroll"/>
</dbReference>
<dbReference type="EMBL" id="JAHFVK010000002">
    <property type="protein sequence ID" value="MBT2134548.1"/>
    <property type="molecule type" value="Genomic_DNA"/>
</dbReference>
<evidence type="ECO:0000259" key="4">
    <source>
        <dbReference type="PROSITE" id="PS50042"/>
    </source>
</evidence>
<dbReference type="Gene3D" id="3.50.50.60">
    <property type="entry name" value="FAD/NAD(P)-binding domain"/>
    <property type="match status" value="2"/>
</dbReference>